<feature type="region of interest" description="Disordered" evidence="4">
    <location>
        <begin position="2608"/>
        <end position="2637"/>
    </location>
</feature>
<feature type="compositionally biased region" description="Low complexity" evidence="4">
    <location>
        <begin position="2570"/>
        <end position="2581"/>
    </location>
</feature>
<evidence type="ECO:0000256" key="3">
    <source>
        <dbReference type="PROSITE-ProRule" id="PRU00259"/>
    </source>
</evidence>
<dbReference type="GO" id="GO:0030877">
    <property type="term" value="C:beta-catenin destruction complex"/>
    <property type="evidence" value="ECO:0007669"/>
    <property type="project" value="TreeGrafter"/>
</dbReference>
<feature type="region of interest" description="Disordered" evidence="4">
    <location>
        <begin position="2563"/>
        <end position="2586"/>
    </location>
</feature>
<keyword evidence="5" id="KW-1185">Reference proteome</keyword>
<sequence length="2827" mass="313420">MTLPVSNYQELLIQVRELTHETIRLQRQLSSDLFDNADPPDVNHNFSLGQKNYENGRHLTDNVIQQCEKSRKDEAGQNPLAEYKNFRFRPRFYQNLDSTEGIRAGELTSRLLTWRSRSHRPIKLQEDAEDCQKRAERLLSEECRVFRGAIGVDVEGVGSWKAQRRPHDIEISTPLIGVAAHELESSVDGAAFNPVAAAATTSARCSLMKNALKTPSSSSTSLPVNAHIRPRLYLGSVIAETNKEDAMEPEVKEEDERRSSTPSPEQIYTRRNKRYNEGGSSEEDSKPDISLQGHRLPSSYRGTWPIRRDIWANQQMGFSTQQSTSITVHNDVASVMSFSSNSGGALGCSTEMQGDRRLGAKVDVVYNLLGMLGSTEGREDMSATLLSMSNSIDNCLIMRQSGCLPLLVQLIHAPGQDPETREKASRALHNIVYAKSDERAGRREARVLRFLEQLRDYCQTLRTSLETGQVPDDLERHPGPTIAALMKLSFDEAHRHAMCQLGGLHAVAELIEMDHMAHGSECDDQNCITLRRYAGMALTNLTFGDGNNKALLCSFREFMKALVSQLRSPSDDLRQVTASVLRNLSWRADTSSKQTLREVGAVTGLMKAAMEGRKESTLKSILSALWNLSAHCSTNKVDICAVDGALAFLVDMLSYKAPSKTLAIVENAGGILRNVSSHIAVREDYRAIVRERGCLQVLLQQLRSPSLTVVSNACGALWNLSARCPQDQRLLWDLGAVPMLRSLIHSKHKMISMGSSAALKNLLSARPGCNNLVHLDSTARGLGLPTLPTLVARRQRALEQEIDQSLAETCDNIEPSTSPTNKDDKFSFKVEHSFLGINTRTLRSYQLHNQPSTSNMKCNGVARSESRDSMRSITSTHSDTMFERVNRHVLNGLSPTDIQIKQQSSSLHSAVGFDSGMSSDAHSKTSSEKKYTLRYKNAIPDRLKSSDGFNGLVDLRCTNSTISWSSAPDQESACSQNLLHSSVEDNLPQSITSVLKTGSQSSISEETELNVCTKTEYVSTKPEIETSTSLSFVNNSSPAKDNINFGNVYDKTVLHQHSSLNTIQQAISPTVSYRTEGNLFSDYAETDLDQPTDYSLRYAERSLEDEGKPHSHYFPSNDQELIHEDTVKTYCTEGTPHGTSLNSSRAASASDLQEDSRQRSLLKKIQEQGKLQDTEELNLECTRMECTEVSSDKKRSQMLQYFETNIKDNNVEENDHTSMKNSLSVRTTITQVSSSNLQYAESDDIAPNSTKNKPDQVSDGDEDDEDLLTACINIGMQNNRHRHSFIGNNFEKVPRNESNLARYQTSVALDQMDCNSSVDSTMNSLDTKQSGSEEMVDPDICTDNVNDNSSNMNIVSDYSQSTAKFMQKVIETKIPMQQSNQVLQNELDKVKNTERGSLLGNDSLCNFSLPSNLRNSPILHETVVFNTEPTQQQYLSSIDTQSNEDMSSLIHNDVIENDQNIDDDSAKWENDKTSKTLKDKAIENSSMQQSYTKVTDSESSESIDSVEQSEHALLELCIQPGLTKTMDNIQINKTTMNEIDSEFGERKINNFDESSKMYNDTCEIDGINKEKVDSKHKLAQKSAESAKYVKKEDVYRRQRDPDAMIASLDRLTATLVQQTEAIRERDSSAMKQSILSDTWNEDSPNDVSFPSISISAPIIASFKSDVPEEPGTITSECYETVSSDNGHMTNSKIIQREAIKLAQAVDAEMNRQNELDTTSMTSMDLEAIKPPSSMGSLLSLTASYAGSGDCSESFVNRDRCNSTSLPPIQAKNISSTDSRSCRKKSLPLGVVAKRALSQTQSHTGSLENLLNECTGSHLESVKPPSMMDELLDVGDMENSMLSVASITSEVADSKDQDSQNLSGSDAVFDLLKPVANVLSMTCMRYAEAMQNSANNSLSEYLENINPPSLFNEVCEMDESTVEQATETICSDTLCIDAELHTEEAPHPVMIDRIDEAGDTDEAVTPISSEYCVTSSAESTPRKRLHRNLTPKQKRTLAKERYKTYTIAAELDKKEEERQENVVQEKIARGKISPFSKLTPKQRRQEDRARFQTQVLENPFPDMNQDQNNQQEVNATYEQENSEKTTGATSPVKSAIPTLSKLSACKTLIKKRVEQKKNRERYRTRTLNDSERIFRDTESNTTTNAVEDRLPDSTHTIESDEIQTMLEQNATIVLNTLNESNKTNETSEDGLLDCETISLVSNESESERNLRMRFVNGVSKKLIGSCIRQMDNVQEPEDAHKETIEIEEPRSQEDIRYTDNVETESEDESNNTEGPPRETKRPRIIKPGMVRDPSNDSNATDKSDPESPKAIRGRRKALYSNPITRKPTPQSSPLKQVNPVSGIPIGRSNTSPIVRATRATTLRQSNNSSGTATKESTKSNISPKMNPSSTDDKRTKILSVAAKRASVPQKGSSLTFTKSVKRHSTPPTCSSSNYQQETKTDVTIKPLERQGTFTKDEPEVKNAPTVESSSPSPIKTKIAKPIRGATSKVHPTTGKPKLTPKTHQAHQSKSSKGNASEKIQSSKALPLLVAPKRLPTGKATATPKISANNQSTAQIESGKVFRKVGPLGQRSNSNSSIVSNSSTGMQTRKLAKEATSKIASLWKKVEESKNKQRFEKPDTRQWLQPGNCANEMDTPSPVSNPPAFRLFRSSTFEGVPQENDNPESALYKSKLKRPLVMGVQPSKVKYRNSCDLSGMNANDAPCKIPVKSNDASTYKKDIVDVVDTSVVLRKSQHTESSTAEVDPMKRISRLGSFIRVDSANAEGSAQTYVNGSGVRTPASAIVPPFNYNPKQDIPSQITKVTPDETESKFRVTDCHSDIVTASARVTTV</sequence>
<feature type="region of interest" description="Disordered" evidence="4">
    <location>
        <begin position="2232"/>
        <end position="2437"/>
    </location>
</feature>
<dbReference type="GO" id="GO:0008017">
    <property type="term" value="F:microtubule binding"/>
    <property type="evidence" value="ECO:0007669"/>
    <property type="project" value="TreeGrafter"/>
</dbReference>
<feature type="region of interest" description="Disordered" evidence="4">
    <location>
        <begin position="239"/>
        <end position="297"/>
    </location>
</feature>
<keyword evidence="2" id="KW-0879">Wnt signaling pathway</keyword>
<feature type="compositionally biased region" description="Basic and acidic residues" evidence="4">
    <location>
        <begin position="2608"/>
        <end position="2618"/>
    </location>
</feature>
<evidence type="ECO:0000313" key="5">
    <source>
        <dbReference type="Proteomes" id="UP000515164"/>
    </source>
</evidence>
<feature type="compositionally biased region" description="Acidic residues" evidence="4">
    <location>
        <begin position="2260"/>
        <end position="2269"/>
    </location>
</feature>
<dbReference type="Proteomes" id="UP000515164">
    <property type="component" value="Unplaced"/>
</dbReference>
<feature type="compositionally biased region" description="Basic and acidic residues" evidence="4">
    <location>
        <begin position="2298"/>
        <end position="2308"/>
    </location>
</feature>
<name>A0A6P8LSJ4_9HYME</name>
<feature type="repeat" description="ARM" evidence="3">
    <location>
        <begin position="644"/>
        <end position="678"/>
    </location>
</feature>
<comment type="similarity">
    <text evidence="1">Belongs to the adenomatous polyposis coli (APC) family.</text>
</comment>
<feature type="compositionally biased region" description="Polar residues" evidence="4">
    <location>
        <begin position="2346"/>
        <end position="2388"/>
    </location>
</feature>
<feature type="region of interest" description="Disordered" evidence="4">
    <location>
        <begin position="849"/>
        <end position="871"/>
    </location>
</feature>
<dbReference type="PANTHER" id="PTHR12607">
    <property type="entry name" value="ADENOMATOUS POLYPOSIS COLI PROTEIN FAMILY"/>
    <property type="match status" value="1"/>
</dbReference>
<feature type="region of interest" description="Disordered" evidence="4">
    <location>
        <begin position="2482"/>
        <end position="2525"/>
    </location>
</feature>
<dbReference type="GO" id="GO:0016477">
    <property type="term" value="P:cell migration"/>
    <property type="evidence" value="ECO:0007669"/>
    <property type="project" value="TreeGrafter"/>
</dbReference>
<dbReference type="Pfam" id="PF18797">
    <property type="entry name" value="APC_rep"/>
    <property type="match status" value="1"/>
</dbReference>
<dbReference type="PANTHER" id="PTHR12607:SF12">
    <property type="entry name" value="APC-LIKE, ISOFORM A-RELATED"/>
    <property type="match status" value="1"/>
</dbReference>
<feature type="compositionally biased region" description="Basic and acidic residues" evidence="4">
    <location>
        <begin position="241"/>
        <end position="259"/>
    </location>
</feature>
<dbReference type="FunFam" id="1.25.10.10:FF:000305">
    <property type="entry name" value="Adenomatous polyposis coli"/>
    <property type="match status" value="1"/>
</dbReference>
<evidence type="ECO:0000313" key="6">
    <source>
        <dbReference type="RefSeq" id="XP_033301244.1"/>
    </source>
</evidence>
<feature type="compositionally biased region" description="Polar residues" evidence="4">
    <location>
        <begin position="2320"/>
        <end position="2338"/>
    </location>
</feature>
<dbReference type="GO" id="GO:0090090">
    <property type="term" value="P:negative regulation of canonical Wnt signaling pathway"/>
    <property type="evidence" value="ECO:0007669"/>
    <property type="project" value="TreeGrafter"/>
</dbReference>
<organism evidence="5 6">
    <name type="scientific">Bombus bifarius</name>
    <dbReference type="NCBI Taxonomy" id="103933"/>
    <lineage>
        <taxon>Eukaryota</taxon>
        <taxon>Metazoa</taxon>
        <taxon>Ecdysozoa</taxon>
        <taxon>Arthropoda</taxon>
        <taxon>Hexapoda</taxon>
        <taxon>Insecta</taxon>
        <taxon>Pterygota</taxon>
        <taxon>Neoptera</taxon>
        <taxon>Endopterygota</taxon>
        <taxon>Hymenoptera</taxon>
        <taxon>Apocrita</taxon>
        <taxon>Aculeata</taxon>
        <taxon>Apoidea</taxon>
        <taxon>Anthophila</taxon>
        <taxon>Apidae</taxon>
        <taxon>Bombus</taxon>
        <taxon>Pyrobombus</taxon>
    </lineage>
</organism>
<feature type="compositionally biased region" description="Polar residues" evidence="4">
    <location>
        <begin position="1137"/>
        <end position="1151"/>
    </location>
</feature>
<dbReference type="RefSeq" id="XP_033301244.1">
    <property type="nucleotide sequence ID" value="XM_033445353.1"/>
</dbReference>
<dbReference type="GO" id="GO:0007399">
    <property type="term" value="P:nervous system development"/>
    <property type="evidence" value="ECO:0007669"/>
    <property type="project" value="TreeGrafter"/>
</dbReference>
<dbReference type="GO" id="GO:0008013">
    <property type="term" value="F:beta-catenin binding"/>
    <property type="evidence" value="ECO:0007669"/>
    <property type="project" value="InterPro"/>
</dbReference>
<dbReference type="InterPro" id="IPR041257">
    <property type="entry name" value="APC_rep"/>
</dbReference>
<feature type="compositionally biased region" description="Polar residues" evidence="4">
    <location>
        <begin position="2506"/>
        <end position="2522"/>
    </location>
</feature>
<feature type="compositionally biased region" description="Polar residues" evidence="4">
    <location>
        <begin position="2424"/>
        <end position="2436"/>
    </location>
</feature>
<feature type="compositionally biased region" description="Polar residues" evidence="4">
    <location>
        <begin position="2408"/>
        <end position="2417"/>
    </location>
</feature>
<dbReference type="GO" id="GO:0001708">
    <property type="term" value="P:cell fate specification"/>
    <property type="evidence" value="ECO:0007669"/>
    <property type="project" value="TreeGrafter"/>
</dbReference>
<dbReference type="SMART" id="SM00185">
    <property type="entry name" value="ARM"/>
    <property type="match status" value="7"/>
</dbReference>
<reference evidence="6" key="1">
    <citation type="submission" date="2025-08" db="UniProtKB">
        <authorList>
            <consortium name="RefSeq"/>
        </authorList>
    </citation>
    <scope>IDENTIFICATION</scope>
    <source>
        <tissue evidence="6">Muscle</tissue>
    </source>
</reference>
<dbReference type="GeneID" id="117206217"/>
<evidence type="ECO:0000256" key="1">
    <source>
        <dbReference type="ARBA" id="ARBA00009051"/>
    </source>
</evidence>
<feature type="region of interest" description="Disordered" evidence="4">
    <location>
        <begin position="1130"/>
        <end position="1158"/>
    </location>
</feature>
<feature type="repeat" description="ARM" evidence="3">
    <location>
        <begin position="402"/>
        <end position="440"/>
    </location>
</feature>
<accession>A0A6P8LSJ4</accession>
<dbReference type="GO" id="GO:0007389">
    <property type="term" value="P:pattern specification process"/>
    <property type="evidence" value="ECO:0007669"/>
    <property type="project" value="TreeGrafter"/>
</dbReference>
<proteinExistence type="inferred from homology"/>
<feature type="region of interest" description="Disordered" evidence="4">
    <location>
        <begin position="1318"/>
        <end position="1337"/>
    </location>
</feature>
<dbReference type="Pfam" id="PF00514">
    <property type="entry name" value="Arm"/>
    <property type="match status" value="2"/>
</dbReference>
<gene>
    <name evidence="6" type="primary">LOC117206217</name>
</gene>
<feature type="compositionally biased region" description="Basic and acidic residues" evidence="4">
    <location>
        <begin position="2236"/>
        <end position="2258"/>
    </location>
</feature>
<dbReference type="GO" id="GO:0016342">
    <property type="term" value="C:catenin complex"/>
    <property type="evidence" value="ECO:0007669"/>
    <property type="project" value="TreeGrafter"/>
</dbReference>
<dbReference type="GO" id="GO:0016055">
    <property type="term" value="P:Wnt signaling pathway"/>
    <property type="evidence" value="ECO:0007669"/>
    <property type="project" value="UniProtKB-KW"/>
</dbReference>
<evidence type="ECO:0000256" key="4">
    <source>
        <dbReference type="SAM" id="MobiDB-lite"/>
    </source>
</evidence>
<dbReference type="GO" id="GO:0005881">
    <property type="term" value="C:cytoplasmic microtubule"/>
    <property type="evidence" value="ECO:0007669"/>
    <property type="project" value="TreeGrafter"/>
</dbReference>
<dbReference type="Pfam" id="PF05972">
    <property type="entry name" value="APC_15aa"/>
    <property type="match status" value="1"/>
</dbReference>
<dbReference type="InterPro" id="IPR026818">
    <property type="entry name" value="Apc_fam"/>
</dbReference>
<dbReference type="SUPFAM" id="SSF48371">
    <property type="entry name" value="ARM repeat"/>
    <property type="match status" value="1"/>
</dbReference>
<dbReference type="PROSITE" id="PS50176">
    <property type="entry name" value="ARM_REPEAT"/>
    <property type="match status" value="3"/>
</dbReference>
<feature type="region of interest" description="Disordered" evidence="4">
    <location>
        <begin position="1235"/>
        <end position="1263"/>
    </location>
</feature>
<dbReference type="InterPro" id="IPR009240">
    <property type="entry name" value="APC_15aa_rpt"/>
</dbReference>
<protein>
    <submittedName>
        <fullName evidence="6">Uncharacterized protein LOC117206217 isoform X6</fullName>
    </submittedName>
</protein>
<dbReference type="GO" id="GO:0007026">
    <property type="term" value="P:negative regulation of microtubule depolymerization"/>
    <property type="evidence" value="ECO:0007669"/>
    <property type="project" value="TreeGrafter"/>
</dbReference>
<feature type="repeat" description="ARM" evidence="3">
    <location>
        <begin position="693"/>
        <end position="735"/>
    </location>
</feature>
<feature type="region of interest" description="Disordered" evidence="4">
    <location>
        <begin position="2456"/>
        <end position="2475"/>
    </location>
</feature>
<feature type="compositionally biased region" description="Polar residues" evidence="4">
    <location>
        <begin position="1318"/>
        <end position="1332"/>
    </location>
</feature>
<dbReference type="InterPro" id="IPR000225">
    <property type="entry name" value="Armadillo"/>
</dbReference>
<dbReference type="Gene3D" id="1.25.10.10">
    <property type="entry name" value="Leucine-rich Repeat Variant"/>
    <property type="match status" value="1"/>
</dbReference>
<dbReference type="InterPro" id="IPR011989">
    <property type="entry name" value="ARM-like"/>
</dbReference>
<evidence type="ECO:0000256" key="2">
    <source>
        <dbReference type="ARBA" id="ARBA00022687"/>
    </source>
</evidence>
<dbReference type="InterPro" id="IPR016024">
    <property type="entry name" value="ARM-type_fold"/>
</dbReference>